<evidence type="ECO:0000256" key="2">
    <source>
        <dbReference type="ARBA" id="ARBA00022729"/>
    </source>
</evidence>
<keyword evidence="3" id="KW-0378">Hydrolase</keyword>
<evidence type="ECO:0000313" key="13">
    <source>
        <dbReference type="Proteomes" id="UP000295131"/>
    </source>
</evidence>
<keyword evidence="13" id="KW-1185">Reference proteome</keyword>
<organism evidence="12 13">
    <name type="scientific">Pseudohoeflea suaedae</name>
    <dbReference type="NCBI Taxonomy" id="877384"/>
    <lineage>
        <taxon>Bacteria</taxon>
        <taxon>Pseudomonadati</taxon>
        <taxon>Pseudomonadota</taxon>
        <taxon>Alphaproteobacteria</taxon>
        <taxon>Hyphomicrobiales</taxon>
        <taxon>Rhizobiaceae</taxon>
        <taxon>Pseudohoeflea</taxon>
    </lineage>
</organism>
<dbReference type="PANTHER" id="PTHR21581:SF6">
    <property type="entry name" value="TRAFFICKING PROTEIN PARTICLE COMPLEX SUBUNIT 12"/>
    <property type="match status" value="1"/>
</dbReference>
<keyword evidence="12" id="KW-0121">Carboxypeptidase</keyword>
<name>A0A4R5PKG0_9HYPH</name>
<reference evidence="12 13" key="1">
    <citation type="journal article" date="2013" name="Int. J. Syst. Evol. Microbiol.">
        <title>Hoeflea suaedae sp. nov., an endophytic bacterium isolated from the root of the halophyte Suaeda maritima.</title>
        <authorList>
            <person name="Chung E.J."/>
            <person name="Park J.A."/>
            <person name="Pramanik P."/>
            <person name="Bibi F."/>
            <person name="Jeon C.O."/>
            <person name="Chung Y.R."/>
        </authorList>
    </citation>
    <scope>NUCLEOTIDE SEQUENCE [LARGE SCALE GENOMIC DNA]</scope>
    <source>
        <strain evidence="12 13">YC6898</strain>
    </source>
</reference>
<dbReference type="RefSeq" id="WP_133284900.1">
    <property type="nucleotide sequence ID" value="NZ_SMSI01000002.1"/>
</dbReference>
<dbReference type="EMBL" id="SMSI01000002">
    <property type="protein sequence ID" value="TDH36203.1"/>
    <property type="molecule type" value="Genomic_DNA"/>
</dbReference>
<evidence type="ECO:0000313" key="12">
    <source>
        <dbReference type="EMBL" id="TDH36203.1"/>
    </source>
</evidence>
<dbReference type="InterPro" id="IPR012338">
    <property type="entry name" value="Beta-lactam/transpept-like"/>
</dbReference>
<feature type="active site" description="Proton acceptor" evidence="7">
    <location>
        <position position="76"/>
    </location>
</feature>
<keyword evidence="5" id="KW-0573">Peptidoglycan synthesis</keyword>
<sequence length="286" mass="30788">MQFSLGNYITRALGAAMLGLTLVGASACSTTETLTPVATVAPVPEKFSAIVIDAGTGQTLYSANAEQTRFPASLTKMMTLYLLFQALESGKISRDTPIPVSPNAAGKPASKLYIKAGSTIPVDTAIRALVVKSANDVATAVAEFLAGGSEERFAQIMTQQARALGMSRTRFTNASGLPDPDQVTTATDMARLSVALKSRFPQYYAYFSLRSFEYDGKTIRGHNKALDMIPGADGLKTGYTRASGFNLATSARRNGRYLVGVVMGEDSSKIRDQRMTQLIEYYAFRR</sequence>
<dbReference type="GO" id="GO:0009252">
    <property type="term" value="P:peptidoglycan biosynthetic process"/>
    <property type="evidence" value="ECO:0007669"/>
    <property type="project" value="UniProtKB-KW"/>
</dbReference>
<feature type="active site" evidence="7">
    <location>
        <position position="133"/>
    </location>
</feature>
<comment type="similarity">
    <text evidence="1 9">Belongs to the peptidase S11 family.</text>
</comment>
<evidence type="ECO:0000256" key="4">
    <source>
        <dbReference type="ARBA" id="ARBA00022960"/>
    </source>
</evidence>
<proteinExistence type="inferred from homology"/>
<feature type="signal peptide" evidence="10">
    <location>
        <begin position="1"/>
        <end position="27"/>
    </location>
</feature>
<dbReference type="SUPFAM" id="SSF56601">
    <property type="entry name" value="beta-lactamase/transpeptidase-like"/>
    <property type="match status" value="1"/>
</dbReference>
<keyword evidence="12" id="KW-0645">Protease</keyword>
<evidence type="ECO:0000256" key="8">
    <source>
        <dbReference type="PIRSR" id="PIRSR618044-2"/>
    </source>
</evidence>
<evidence type="ECO:0000259" key="11">
    <source>
        <dbReference type="Pfam" id="PF00768"/>
    </source>
</evidence>
<dbReference type="GO" id="GO:0008360">
    <property type="term" value="P:regulation of cell shape"/>
    <property type="evidence" value="ECO:0007669"/>
    <property type="project" value="UniProtKB-KW"/>
</dbReference>
<dbReference type="OrthoDB" id="9795979at2"/>
<accession>A0A4R5PKG0</accession>
<evidence type="ECO:0000256" key="7">
    <source>
        <dbReference type="PIRSR" id="PIRSR618044-1"/>
    </source>
</evidence>
<keyword evidence="6" id="KW-0961">Cell wall biogenesis/degradation</keyword>
<dbReference type="Pfam" id="PF00768">
    <property type="entry name" value="Peptidase_S11"/>
    <property type="match status" value="1"/>
</dbReference>
<dbReference type="AlphaFoldDB" id="A0A4R5PKG0"/>
<protein>
    <submittedName>
        <fullName evidence="12">D-alanyl-D-alanine carboxypeptidase</fullName>
    </submittedName>
</protein>
<feature type="domain" description="Peptidase S11 D-alanyl-D-alanine carboxypeptidase A N-terminal" evidence="11">
    <location>
        <begin position="48"/>
        <end position="266"/>
    </location>
</feature>
<dbReference type="InterPro" id="IPR018044">
    <property type="entry name" value="Peptidase_S11"/>
</dbReference>
<keyword evidence="2 10" id="KW-0732">Signal</keyword>
<dbReference type="GO" id="GO:0009002">
    <property type="term" value="F:serine-type D-Ala-D-Ala carboxypeptidase activity"/>
    <property type="evidence" value="ECO:0007669"/>
    <property type="project" value="InterPro"/>
</dbReference>
<evidence type="ECO:0000256" key="5">
    <source>
        <dbReference type="ARBA" id="ARBA00022984"/>
    </source>
</evidence>
<evidence type="ECO:0000256" key="1">
    <source>
        <dbReference type="ARBA" id="ARBA00007164"/>
    </source>
</evidence>
<evidence type="ECO:0000256" key="3">
    <source>
        <dbReference type="ARBA" id="ARBA00022801"/>
    </source>
</evidence>
<dbReference type="GO" id="GO:0071555">
    <property type="term" value="P:cell wall organization"/>
    <property type="evidence" value="ECO:0007669"/>
    <property type="project" value="UniProtKB-KW"/>
</dbReference>
<feature type="active site" description="Acyl-ester intermediate" evidence="7">
    <location>
        <position position="73"/>
    </location>
</feature>
<dbReference type="GO" id="GO:0006508">
    <property type="term" value="P:proteolysis"/>
    <property type="evidence" value="ECO:0007669"/>
    <property type="project" value="InterPro"/>
</dbReference>
<dbReference type="PANTHER" id="PTHR21581">
    <property type="entry name" value="D-ALANYL-D-ALANINE CARBOXYPEPTIDASE"/>
    <property type="match status" value="1"/>
</dbReference>
<dbReference type="PRINTS" id="PR00725">
    <property type="entry name" value="DADACBPTASE1"/>
</dbReference>
<feature type="binding site" evidence="8">
    <location>
        <position position="236"/>
    </location>
    <ligand>
        <name>substrate</name>
    </ligand>
</feature>
<gene>
    <name evidence="12" type="ORF">E2A64_13020</name>
</gene>
<dbReference type="Proteomes" id="UP000295131">
    <property type="component" value="Unassembled WGS sequence"/>
</dbReference>
<dbReference type="InterPro" id="IPR001967">
    <property type="entry name" value="Peptidase_S11_N"/>
</dbReference>
<feature type="chain" id="PRO_5020868021" evidence="10">
    <location>
        <begin position="28"/>
        <end position="286"/>
    </location>
</feature>
<evidence type="ECO:0000256" key="10">
    <source>
        <dbReference type="SAM" id="SignalP"/>
    </source>
</evidence>
<evidence type="ECO:0000256" key="9">
    <source>
        <dbReference type="RuleBase" id="RU004016"/>
    </source>
</evidence>
<dbReference type="Gene3D" id="3.40.710.10">
    <property type="entry name" value="DD-peptidase/beta-lactamase superfamily"/>
    <property type="match status" value="1"/>
</dbReference>
<comment type="caution">
    <text evidence="12">The sequence shown here is derived from an EMBL/GenBank/DDBJ whole genome shotgun (WGS) entry which is preliminary data.</text>
</comment>
<keyword evidence="4" id="KW-0133">Cell shape</keyword>
<evidence type="ECO:0000256" key="6">
    <source>
        <dbReference type="ARBA" id="ARBA00023316"/>
    </source>
</evidence>